<dbReference type="EMBL" id="BART01015604">
    <property type="protein sequence ID" value="GAG86629.1"/>
    <property type="molecule type" value="Genomic_DNA"/>
</dbReference>
<proteinExistence type="predicted"/>
<dbReference type="AlphaFoldDB" id="X1AUJ3"/>
<sequence length="136" mass="15986">MPAFQIERIHHQIETELSIFRNQLNKLEVPNYPTGRGGEIIEHLSEKVEDYRDKINLILEQSDDNSDEATRKLITQIHNPLVQQDIKFLDWLRGAQTQNVPWSFIPSIERLAQAIIPEHKLLTYCAHYYNYGISWS</sequence>
<gene>
    <name evidence="1" type="ORF">S01H4_30258</name>
</gene>
<reference evidence="1" key="1">
    <citation type="journal article" date="2014" name="Front. Microbiol.">
        <title>High frequency of phylogenetically diverse reductive dehalogenase-homologous genes in deep subseafloor sedimentary metagenomes.</title>
        <authorList>
            <person name="Kawai M."/>
            <person name="Futagami T."/>
            <person name="Toyoda A."/>
            <person name="Takaki Y."/>
            <person name="Nishi S."/>
            <person name="Hori S."/>
            <person name="Arai W."/>
            <person name="Tsubouchi T."/>
            <person name="Morono Y."/>
            <person name="Uchiyama I."/>
            <person name="Ito T."/>
            <person name="Fujiyama A."/>
            <person name="Inagaki F."/>
            <person name="Takami H."/>
        </authorList>
    </citation>
    <scope>NUCLEOTIDE SEQUENCE</scope>
    <source>
        <strain evidence="1">Expedition CK06-06</strain>
    </source>
</reference>
<protein>
    <submittedName>
        <fullName evidence="1">Uncharacterized protein</fullName>
    </submittedName>
</protein>
<accession>X1AUJ3</accession>
<evidence type="ECO:0000313" key="1">
    <source>
        <dbReference type="EMBL" id="GAG86629.1"/>
    </source>
</evidence>
<organism evidence="1">
    <name type="scientific">marine sediment metagenome</name>
    <dbReference type="NCBI Taxonomy" id="412755"/>
    <lineage>
        <taxon>unclassified sequences</taxon>
        <taxon>metagenomes</taxon>
        <taxon>ecological metagenomes</taxon>
    </lineage>
</organism>
<comment type="caution">
    <text evidence="1">The sequence shown here is derived from an EMBL/GenBank/DDBJ whole genome shotgun (WGS) entry which is preliminary data.</text>
</comment>
<name>X1AUJ3_9ZZZZ</name>